<organism evidence="1 2">
    <name type="scientific">Dermacentor silvarum</name>
    <name type="common">Tick</name>
    <dbReference type="NCBI Taxonomy" id="543639"/>
    <lineage>
        <taxon>Eukaryota</taxon>
        <taxon>Metazoa</taxon>
        <taxon>Ecdysozoa</taxon>
        <taxon>Arthropoda</taxon>
        <taxon>Chelicerata</taxon>
        <taxon>Arachnida</taxon>
        <taxon>Acari</taxon>
        <taxon>Parasitiformes</taxon>
        <taxon>Ixodida</taxon>
        <taxon>Ixodoidea</taxon>
        <taxon>Ixodidae</taxon>
        <taxon>Rhipicephalinae</taxon>
        <taxon>Dermacentor</taxon>
    </lineage>
</organism>
<reference evidence="1" key="1">
    <citation type="submission" date="2020-05" db="EMBL/GenBank/DDBJ databases">
        <title>Large-scale comparative analyses of tick genomes elucidate their genetic diversity and vector capacities.</title>
        <authorList>
            <person name="Jia N."/>
            <person name="Wang J."/>
            <person name="Shi W."/>
            <person name="Du L."/>
            <person name="Sun Y."/>
            <person name="Zhan W."/>
            <person name="Jiang J."/>
            <person name="Wang Q."/>
            <person name="Zhang B."/>
            <person name="Ji P."/>
            <person name="Sakyi L.B."/>
            <person name="Cui X."/>
            <person name="Yuan T."/>
            <person name="Jiang B."/>
            <person name="Yang W."/>
            <person name="Lam T.T.-Y."/>
            <person name="Chang Q."/>
            <person name="Ding S."/>
            <person name="Wang X."/>
            <person name="Zhu J."/>
            <person name="Ruan X."/>
            <person name="Zhao L."/>
            <person name="Wei J."/>
            <person name="Que T."/>
            <person name="Du C."/>
            <person name="Cheng J."/>
            <person name="Dai P."/>
            <person name="Han X."/>
            <person name="Huang E."/>
            <person name="Gao Y."/>
            <person name="Liu J."/>
            <person name="Shao H."/>
            <person name="Ye R."/>
            <person name="Li L."/>
            <person name="Wei W."/>
            <person name="Wang X."/>
            <person name="Wang C."/>
            <person name="Yang T."/>
            <person name="Huo Q."/>
            <person name="Li W."/>
            <person name="Guo W."/>
            <person name="Chen H."/>
            <person name="Zhou L."/>
            <person name="Ni X."/>
            <person name="Tian J."/>
            <person name="Zhou Y."/>
            <person name="Sheng Y."/>
            <person name="Liu T."/>
            <person name="Pan Y."/>
            <person name="Xia L."/>
            <person name="Li J."/>
            <person name="Zhao F."/>
            <person name="Cao W."/>
        </authorList>
    </citation>
    <scope>NUCLEOTIDE SEQUENCE</scope>
    <source>
        <strain evidence="1">Dsil-2018</strain>
    </source>
</reference>
<evidence type="ECO:0000313" key="1">
    <source>
        <dbReference type="EMBL" id="KAH7932737.1"/>
    </source>
</evidence>
<keyword evidence="2" id="KW-1185">Reference proteome</keyword>
<name>A0ACB8C1C3_DERSI</name>
<evidence type="ECO:0000313" key="2">
    <source>
        <dbReference type="Proteomes" id="UP000821865"/>
    </source>
</evidence>
<dbReference type="Proteomes" id="UP000821865">
    <property type="component" value="Chromosome 9"/>
</dbReference>
<protein>
    <submittedName>
        <fullName evidence="1">Uncharacterized protein</fullName>
    </submittedName>
</protein>
<sequence length="86" mass="9438">MEFLPLNTTTILQPKHQGVIRNLKLLYRPPMLSRMVLCSDLRSAVGMLADSWKAVTQETLCNCFCPVGSTLGTKTAISPGENDSNL</sequence>
<proteinExistence type="predicted"/>
<gene>
    <name evidence="1" type="ORF">HPB49_002085</name>
</gene>
<dbReference type="EMBL" id="CM023478">
    <property type="protein sequence ID" value="KAH7932737.1"/>
    <property type="molecule type" value="Genomic_DNA"/>
</dbReference>
<accession>A0ACB8C1C3</accession>
<comment type="caution">
    <text evidence="1">The sequence shown here is derived from an EMBL/GenBank/DDBJ whole genome shotgun (WGS) entry which is preliminary data.</text>
</comment>